<evidence type="ECO:0000313" key="4">
    <source>
        <dbReference type="Proteomes" id="UP001500466"/>
    </source>
</evidence>
<proteinExistence type="predicted"/>
<dbReference type="CDD" id="cd16936">
    <property type="entry name" value="HATPase_RsbW-like"/>
    <property type="match status" value="1"/>
</dbReference>
<sequence length="227" mass="24630">MAHVWAPGPIGAAGAALPDRPVVRGFEFATKPVAPRFRIGERENRRRVVPGKGDRTMDLPRHRRACVPAVLRRQPSWELPPGPAAAGWARRRVRSQLFVWDLPACADVAELLVSELVTNALRHGRQPVTLRMARCLGGLVVEVSDSGAGLPRARTADSDHESGRGLHLVEALAERWGVRRCPRRTAVWFRLTCAADRPAAGGVPVSAPHAEPSGGLWTIQAEVLACV</sequence>
<keyword evidence="1" id="KW-0418">Kinase</keyword>
<dbReference type="EMBL" id="BAABHS010000029">
    <property type="protein sequence ID" value="GAA4985329.1"/>
    <property type="molecule type" value="Genomic_DNA"/>
</dbReference>
<evidence type="ECO:0000256" key="1">
    <source>
        <dbReference type="ARBA" id="ARBA00022527"/>
    </source>
</evidence>
<name>A0ABP9I1R8_9ACTN</name>
<feature type="domain" description="Histidine kinase/HSP90-like ATPase" evidence="2">
    <location>
        <begin position="104"/>
        <end position="195"/>
    </location>
</feature>
<accession>A0ABP9I1R8</accession>
<protein>
    <recommendedName>
        <fullName evidence="2">Histidine kinase/HSP90-like ATPase domain-containing protein</fullName>
    </recommendedName>
</protein>
<comment type="caution">
    <text evidence="3">The sequence shown here is derived from an EMBL/GenBank/DDBJ whole genome shotgun (WGS) entry which is preliminary data.</text>
</comment>
<dbReference type="SMART" id="SM00387">
    <property type="entry name" value="HATPase_c"/>
    <property type="match status" value="1"/>
</dbReference>
<keyword evidence="4" id="KW-1185">Reference proteome</keyword>
<evidence type="ECO:0000313" key="3">
    <source>
        <dbReference type="EMBL" id="GAA4985329.1"/>
    </source>
</evidence>
<dbReference type="Proteomes" id="UP001500466">
    <property type="component" value="Unassembled WGS sequence"/>
</dbReference>
<dbReference type="InterPro" id="IPR003594">
    <property type="entry name" value="HATPase_dom"/>
</dbReference>
<dbReference type="Gene3D" id="3.30.565.10">
    <property type="entry name" value="Histidine kinase-like ATPase, C-terminal domain"/>
    <property type="match status" value="1"/>
</dbReference>
<dbReference type="InterPro" id="IPR050267">
    <property type="entry name" value="Anti-sigma-factor_SerPK"/>
</dbReference>
<dbReference type="Pfam" id="PF13581">
    <property type="entry name" value="HATPase_c_2"/>
    <property type="match status" value="1"/>
</dbReference>
<evidence type="ECO:0000259" key="2">
    <source>
        <dbReference type="SMART" id="SM00387"/>
    </source>
</evidence>
<dbReference type="PANTHER" id="PTHR35526">
    <property type="entry name" value="ANTI-SIGMA-F FACTOR RSBW-RELATED"/>
    <property type="match status" value="1"/>
</dbReference>
<organism evidence="3 4">
    <name type="scientific">Yinghuangia aomiensis</name>
    <dbReference type="NCBI Taxonomy" id="676205"/>
    <lineage>
        <taxon>Bacteria</taxon>
        <taxon>Bacillati</taxon>
        <taxon>Actinomycetota</taxon>
        <taxon>Actinomycetes</taxon>
        <taxon>Kitasatosporales</taxon>
        <taxon>Streptomycetaceae</taxon>
        <taxon>Yinghuangia</taxon>
    </lineage>
</organism>
<keyword evidence="1" id="KW-0808">Transferase</keyword>
<reference evidence="4" key="1">
    <citation type="journal article" date="2019" name="Int. J. Syst. Evol. Microbiol.">
        <title>The Global Catalogue of Microorganisms (GCM) 10K type strain sequencing project: providing services to taxonomists for standard genome sequencing and annotation.</title>
        <authorList>
            <consortium name="The Broad Institute Genomics Platform"/>
            <consortium name="The Broad Institute Genome Sequencing Center for Infectious Disease"/>
            <person name="Wu L."/>
            <person name="Ma J."/>
        </authorList>
    </citation>
    <scope>NUCLEOTIDE SEQUENCE [LARGE SCALE GENOMIC DNA]</scope>
    <source>
        <strain evidence="4">JCM 17986</strain>
    </source>
</reference>
<dbReference type="PANTHER" id="PTHR35526:SF3">
    <property type="entry name" value="ANTI-SIGMA-F FACTOR RSBW"/>
    <property type="match status" value="1"/>
</dbReference>
<dbReference type="SUPFAM" id="SSF55874">
    <property type="entry name" value="ATPase domain of HSP90 chaperone/DNA topoisomerase II/histidine kinase"/>
    <property type="match status" value="1"/>
</dbReference>
<gene>
    <name evidence="3" type="ORF">GCM10023205_64580</name>
</gene>
<dbReference type="InterPro" id="IPR036890">
    <property type="entry name" value="HATPase_C_sf"/>
</dbReference>
<keyword evidence="1" id="KW-0723">Serine/threonine-protein kinase</keyword>